<proteinExistence type="predicted"/>
<evidence type="ECO:0000313" key="2">
    <source>
        <dbReference type="Proteomes" id="UP001473302"/>
    </source>
</evidence>
<gene>
    <name evidence="1" type="ORF">MFLAVUS_007937</name>
</gene>
<comment type="caution">
    <text evidence="1">The sequence shown here is derived from an EMBL/GenBank/DDBJ whole genome shotgun (WGS) entry which is preliminary data.</text>
</comment>
<accession>A0ABP9Z5U9</accession>
<sequence>MVYHHYIARNVTTNVVHRKQTPKIMQRVLSSLSTGHKNVMGNRTSGRAESFHLRAGRYRKLEIERIEINSISFDEEKESDFVSKGDNRTWWDRIRFKLSHPFEDLRYSYKDTRKRIKELVDTKDAYSPLFEGK</sequence>
<dbReference type="Proteomes" id="UP001473302">
    <property type="component" value="Unassembled WGS sequence"/>
</dbReference>
<evidence type="ECO:0000313" key="1">
    <source>
        <dbReference type="EMBL" id="GAA5814441.1"/>
    </source>
</evidence>
<name>A0ABP9Z5U9_9FUNG</name>
<organism evidence="1 2">
    <name type="scientific">Mucor flavus</name>
    <dbReference type="NCBI Taxonomy" id="439312"/>
    <lineage>
        <taxon>Eukaryota</taxon>
        <taxon>Fungi</taxon>
        <taxon>Fungi incertae sedis</taxon>
        <taxon>Mucoromycota</taxon>
        <taxon>Mucoromycotina</taxon>
        <taxon>Mucoromycetes</taxon>
        <taxon>Mucorales</taxon>
        <taxon>Mucorineae</taxon>
        <taxon>Mucoraceae</taxon>
        <taxon>Mucor</taxon>
    </lineage>
</organism>
<protein>
    <submittedName>
        <fullName evidence="1">Uncharacterized protein</fullName>
    </submittedName>
</protein>
<reference evidence="1 2" key="1">
    <citation type="submission" date="2024-04" db="EMBL/GenBank/DDBJ databases">
        <title>genome sequences of Mucor flavus KT1a and Helicostylum pulchrum KT1b strains isolated from the surface of a dry-aged beef.</title>
        <authorList>
            <person name="Toyotome T."/>
            <person name="Hosono M."/>
            <person name="Torimaru M."/>
            <person name="Fukuda K."/>
            <person name="Mikami N."/>
        </authorList>
    </citation>
    <scope>NUCLEOTIDE SEQUENCE [LARGE SCALE GENOMIC DNA]</scope>
    <source>
        <strain evidence="1 2">KT1a</strain>
    </source>
</reference>
<dbReference type="EMBL" id="BAABUK010000021">
    <property type="protein sequence ID" value="GAA5814441.1"/>
    <property type="molecule type" value="Genomic_DNA"/>
</dbReference>
<keyword evidence="2" id="KW-1185">Reference proteome</keyword>